<protein>
    <submittedName>
        <fullName evidence="3">Amicyanin</fullName>
    </submittedName>
</protein>
<reference evidence="3 4" key="1">
    <citation type="submission" date="2014-09" db="EMBL/GenBank/DDBJ databases">
        <title>Draft genome of Bradyrhizobium japonicum Is-34.</title>
        <authorList>
            <person name="Tsurumaru H."/>
            <person name="Yamakawa T."/>
            <person name="Hashimoto S."/>
            <person name="Okizaki K."/>
            <person name="Kanesaki Y."/>
            <person name="Yoshikawa H."/>
            <person name="Yajima S."/>
        </authorList>
    </citation>
    <scope>NUCLEOTIDE SEQUENCE [LARGE SCALE GENOMIC DNA]</scope>
    <source>
        <strain evidence="3 4">Is-34</strain>
    </source>
</reference>
<dbReference type="InterPro" id="IPR008972">
    <property type="entry name" value="Cupredoxin"/>
</dbReference>
<dbReference type="InterPro" id="IPR035668">
    <property type="entry name" value="Amicyanin"/>
</dbReference>
<keyword evidence="1" id="KW-0732">Signal</keyword>
<organism evidence="3 4">
    <name type="scientific">Bradyrhizobium japonicum</name>
    <dbReference type="NCBI Taxonomy" id="375"/>
    <lineage>
        <taxon>Bacteria</taxon>
        <taxon>Pseudomonadati</taxon>
        <taxon>Pseudomonadota</taxon>
        <taxon>Alphaproteobacteria</taxon>
        <taxon>Hyphomicrobiales</taxon>
        <taxon>Nitrobacteraceae</taxon>
        <taxon>Bradyrhizobium</taxon>
    </lineage>
</organism>
<dbReference type="InterPro" id="IPR052721">
    <property type="entry name" value="ET_Amicyanin"/>
</dbReference>
<dbReference type="AlphaFoldDB" id="A0A0A3XHJ8"/>
<feature type="signal peptide" evidence="1">
    <location>
        <begin position="1"/>
        <end position="24"/>
    </location>
</feature>
<comment type="caution">
    <text evidence="3">The sequence shown here is derived from an EMBL/GenBank/DDBJ whole genome shotgun (WGS) entry which is preliminary data.</text>
</comment>
<dbReference type="EMBL" id="JRPN01000040">
    <property type="protein sequence ID" value="KGT73795.1"/>
    <property type="molecule type" value="Genomic_DNA"/>
</dbReference>
<dbReference type="Gene3D" id="2.60.40.420">
    <property type="entry name" value="Cupredoxins - blue copper proteins"/>
    <property type="match status" value="1"/>
</dbReference>
<dbReference type="InterPro" id="IPR028096">
    <property type="entry name" value="EfeO_Cupredoxin"/>
</dbReference>
<gene>
    <name evidence="3" type="ORF">MA20_42085</name>
</gene>
<evidence type="ECO:0000259" key="2">
    <source>
        <dbReference type="Pfam" id="PF13473"/>
    </source>
</evidence>
<proteinExistence type="predicted"/>
<dbReference type="Pfam" id="PF13473">
    <property type="entry name" value="Cupredoxin_1"/>
    <property type="match status" value="1"/>
</dbReference>
<feature type="chain" id="PRO_5002004902" evidence="1">
    <location>
        <begin position="25"/>
        <end position="106"/>
    </location>
</feature>
<dbReference type="STRING" id="375.BKD09_RS38135"/>
<dbReference type="RefSeq" id="WP_041960378.1">
    <property type="nucleotide sequence ID" value="NZ_JRPN01000040.1"/>
</dbReference>
<dbReference type="CDD" id="cd13921">
    <property type="entry name" value="Amicyanin"/>
    <property type="match status" value="1"/>
</dbReference>
<evidence type="ECO:0000256" key="1">
    <source>
        <dbReference type="SAM" id="SignalP"/>
    </source>
</evidence>
<name>A0A0A3XHJ8_BRAJP</name>
<accession>A0A0A3XHJ8</accession>
<dbReference type="PANTHER" id="PTHR36507">
    <property type="entry name" value="BLL1555 PROTEIN"/>
    <property type="match status" value="1"/>
</dbReference>
<dbReference type="Proteomes" id="UP000030377">
    <property type="component" value="Unassembled WGS sequence"/>
</dbReference>
<dbReference type="SUPFAM" id="SSF49503">
    <property type="entry name" value="Cupredoxins"/>
    <property type="match status" value="1"/>
</dbReference>
<evidence type="ECO:0000313" key="3">
    <source>
        <dbReference type="EMBL" id="KGT73795.1"/>
    </source>
</evidence>
<evidence type="ECO:0000313" key="4">
    <source>
        <dbReference type="Proteomes" id="UP000030377"/>
    </source>
</evidence>
<feature type="domain" description="EfeO-type cupredoxin-like" evidence="2">
    <location>
        <begin position="9"/>
        <end position="102"/>
    </location>
</feature>
<dbReference type="PANTHER" id="PTHR36507:SF1">
    <property type="entry name" value="BLL1555 PROTEIN"/>
    <property type="match status" value="1"/>
</dbReference>
<sequence>MKPGHLASIALAVALLSIFVPARAATIQITMENLVVSPAETSAKVGDTIEWINKDVFAHTATAKNGDFDVMLPPKKSATFVLKKAGTVDYYCRYHPNMKATLKVVP</sequence>